<dbReference type="RefSeq" id="WP_275568647.1">
    <property type="nucleotide sequence ID" value="NZ_JARGYC010000053.1"/>
</dbReference>
<feature type="non-terminal residue" evidence="1">
    <location>
        <position position="1"/>
    </location>
</feature>
<dbReference type="Proteomes" id="UP001220964">
    <property type="component" value="Unassembled WGS sequence"/>
</dbReference>
<evidence type="ECO:0000313" key="2">
    <source>
        <dbReference type="Proteomes" id="UP001220964"/>
    </source>
</evidence>
<dbReference type="EMBL" id="JARGYC010000053">
    <property type="protein sequence ID" value="MDF0602519.1"/>
    <property type="molecule type" value="Genomic_DNA"/>
</dbReference>
<comment type="caution">
    <text evidence="1">The sequence shown here is derived from an EMBL/GenBank/DDBJ whole genome shotgun (WGS) entry which is preliminary data.</text>
</comment>
<keyword evidence="2" id="KW-1185">Reference proteome</keyword>
<name>A0AAE3NVN3_9RHOB</name>
<gene>
    <name evidence="1" type="ORF">P1J78_17410</name>
</gene>
<accession>A0AAE3NVN3</accession>
<organism evidence="1 2">
    <name type="scientific">Psychromarinibacter sediminicola</name>
    <dbReference type="NCBI Taxonomy" id="3033385"/>
    <lineage>
        <taxon>Bacteria</taxon>
        <taxon>Pseudomonadati</taxon>
        <taxon>Pseudomonadota</taxon>
        <taxon>Alphaproteobacteria</taxon>
        <taxon>Rhodobacterales</taxon>
        <taxon>Paracoccaceae</taxon>
        <taxon>Psychromarinibacter</taxon>
    </lineage>
</organism>
<evidence type="ECO:0000313" key="1">
    <source>
        <dbReference type="EMBL" id="MDF0602519.1"/>
    </source>
</evidence>
<sequence length="150" mass="16318">LPPVSAPGSVNQSLGRMGIPNRFMSVGKRSKPGVFPPTHIKEKGLSLMRPKHLSEDELKMHADAIASHSEKDTAVGVIEGEAQLIRALEQADGTRSVCLFDDPVKDDPMVPDNPAHALLILAKEMGDDDIAEIRTRLLTEVFGDLRRFAA</sequence>
<proteinExistence type="predicted"/>
<protein>
    <submittedName>
        <fullName evidence="1">Uncharacterized protein</fullName>
    </submittedName>
</protein>
<reference evidence="1" key="1">
    <citation type="submission" date="2023-03" db="EMBL/GenBank/DDBJ databases">
        <title>Multiphase analysis and comparison of six strains from genera Psychromarinibacter, Lutimaribacter, and Maritimibacter, including a novel species: Psychromarinibacter sediminicola sp. nov.</title>
        <authorList>
            <person name="Wang Y.-H."/>
            <person name="Ye M.-Q."/>
            <person name="Du Z.-J."/>
        </authorList>
    </citation>
    <scope>NUCLEOTIDE SEQUENCE</scope>
    <source>
        <strain evidence="1">C21-152</strain>
    </source>
</reference>
<dbReference type="AlphaFoldDB" id="A0AAE3NVN3"/>